<accession>A0ABV0YEI4</accession>
<evidence type="ECO:0000313" key="2">
    <source>
        <dbReference type="EMBL" id="MEQ2292225.1"/>
    </source>
</evidence>
<reference evidence="2 3" key="1">
    <citation type="submission" date="2021-06" db="EMBL/GenBank/DDBJ databases">
        <authorList>
            <person name="Palmer J.M."/>
        </authorList>
    </citation>
    <scope>NUCLEOTIDE SEQUENCE [LARGE SCALE GENOMIC DNA]</scope>
    <source>
        <strain evidence="2 3">AS_MEX2019</strain>
        <tissue evidence="2">Muscle</tissue>
    </source>
</reference>
<dbReference type="Proteomes" id="UP001469553">
    <property type="component" value="Unassembled WGS sequence"/>
</dbReference>
<dbReference type="EMBL" id="JAHRIP010029986">
    <property type="protein sequence ID" value="MEQ2292225.1"/>
    <property type="molecule type" value="Genomic_DNA"/>
</dbReference>
<feature type="signal peptide" evidence="1">
    <location>
        <begin position="1"/>
        <end position="17"/>
    </location>
</feature>
<evidence type="ECO:0000256" key="1">
    <source>
        <dbReference type="SAM" id="SignalP"/>
    </source>
</evidence>
<keyword evidence="3" id="KW-1185">Reference proteome</keyword>
<keyword evidence="1" id="KW-0732">Signal</keyword>
<comment type="caution">
    <text evidence="2">The sequence shown here is derived from an EMBL/GenBank/DDBJ whole genome shotgun (WGS) entry which is preliminary data.</text>
</comment>
<proteinExistence type="predicted"/>
<sequence length="108" mass="12148">MRSHALVPMLFLHNSTAFLQKDTINCTKWTTEPRRWPGGSSSRRMKPRLYLARILRSCLLHCWSSTPPDQFLYSCLDISDLASGFQILETPLVQPSSPPSSSPSTLLA</sequence>
<name>A0ABV0YEI4_9TELE</name>
<evidence type="ECO:0000313" key="3">
    <source>
        <dbReference type="Proteomes" id="UP001469553"/>
    </source>
</evidence>
<protein>
    <submittedName>
        <fullName evidence="2">Uncharacterized protein</fullName>
    </submittedName>
</protein>
<feature type="chain" id="PRO_5047222047" evidence="1">
    <location>
        <begin position="18"/>
        <end position="108"/>
    </location>
</feature>
<organism evidence="2 3">
    <name type="scientific">Ameca splendens</name>
    <dbReference type="NCBI Taxonomy" id="208324"/>
    <lineage>
        <taxon>Eukaryota</taxon>
        <taxon>Metazoa</taxon>
        <taxon>Chordata</taxon>
        <taxon>Craniata</taxon>
        <taxon>Vertebrata</taxon>
        <taxon>Euteleostomi</taxon>
        <taxon>Actinopterygii</taxon>
        <taxon>Neopterygii</taxon>
        <taxon>Teleostei</taxon>
        <taxon>Neoteleostei</taxon>
        <taxon>Acanthomorphata</taxon>
        <taxon>Ovalentaria</taxon>
        <taxon>Atherinomorphae</taxon>
        <taxon>Cyprinodontiformes</taxon>
        <taxon>Goodeidae</taxon>
        <taxon>Ameca</taxon>
    </lineage>
</organism>
<gene>
    <name evidence="2" type="ORF">AMECASPLE_020902</name>
</gene>